<sequence>MSSLYSLTDEDRLVAMTTNQAADLVKVAGGESHTSSLVKPDRSSPRKTADRQIGDLRFQEVFMTVSTELITVNSNGGTRTSCLPLLGGRERMSFRVHYLLFLDVMSTLLQGKDNVTLVSRRANKSGQDTRYHVRKIREACTGVSWSSGKSNPFVRMVAPFGTSGVSQTRGNGRCSSICPGVLF</sequence>
<gene>
    <name evidence="1" type="ORF">RRG08_031285</name>
</gene>
<organism evidence="1 2">
    <name type="scientific">Elysia crispata</name>
    <name type="common">lettuce slug</name>
    <dbReference type="NCBI Taxonomy" id="231223"/>
    <lineage>
        <taxon>Eukaryota</taxon>
        <taxon>Metazoa</taxon>
        <taxon>Spiralia</taxon>
        <taxon>Lophotrochozoa</taxon>
        <taxon>Mollusca</taxon>
        <taxon>Gastropoda</taxon>
        <taxon>Heterobranchia</taxon>
        <taxon>Euthyneura</taxon>
        <taxon>Panpulmonata</taxon>
        <taxon>Sacoglossa</taxon>
        <taxon>Placobranchoidea</taxon>
        <taxon>Plakobranchidae</taxon>
        <taxon>Elysia</taxon>
    </lineage>
</organism>
<protein>
    <submittedName>
        <fullName evidence="1">Uncharacterized protein</fullName>
    </submittedName>
</protein>
<name>A0AAE1AIN9_9GAST</name>
<dbReference type="EMBL" id="JAWDGP010001753">
    <property type="protein sequence ID" value="KAK3788629.1"/>
    <property type="molecule type" value="Genomic_DNA"/>
</dbReference>
<accession>A0AAE1AIN9</accession>
<reference evidence="1" key="1">
    <citation type="journal article" date="2023" name="G3 (Bethesda)">
        <title>A reference genome for the long-term kleptoplast-retaining sea slug Elysia crispata morphotype clarki.</title>
        <authorList>
            <person name="Eastman K.E."/>
            <person name="Pendleton A.L."/>
            <person name="Shaikh M.A."/>
            <person name="Suttiyut T."/>
            <person name="Ogas R."/>
            <person name="Tomko P."/>
            <person name="Gavelis G."/>
            <person name="Widhalm J.R."/>
            <person name="Wisecaver J.H."/>
        </authorList>
    </citation>
    <scope>NUCLEOTIDE SEQUENCE</scope>
    <source>
        <strain evidence="1">ECLA1</strain>
    </source>
</reference>
<evidence type="ECO:0000313" key="2">
    <source>
        <dbReference type="Proteomes" id="UP001283361"/>
    </source>
</evidence>
<dbReference type="AlphaFoldDB" id="A0AAE1AIN9"/>
<comment type="caution">
    <text evidence="1">The sequence shown here is derived from an EMBL/GenBank/DDBJ whole genome shotgun (WGS) entry which is preliminary data.</text>
</comment>
<evidence type="ECO:0000313" key="1">
    <source>
        <dbReference type="EMBL" id="KAK3788629.1"/>
    </source>
</evidence>
<keyword evidence="2" id="KW-1185">Reference proteome</keyword>
<proteinExistence type="predicted"/>
<dbReference type="Proteomes" id="UP001283361">
    <property type="component" value="Unassembled WGS sequence"/>
</dbReference>